<feature type="domain" description="PPIase cyclophilin-type" evidence="4">
    <location>
        <begin position="125"/>
        <end position="278"/>
    </location>
</feature>
<gene>
    <name evidence="5" type="ORF">DFR42_101956</name>
</gene>
<dbReference type="InterPro" id="IPR002130">
    <property type="entry name" value="Cyclophilin-type_PPIase_dom"/>
</dbReference>
<dbReference type="Gene3D" id="2.40.100.10">
    <property type="entry name" value="Cyclophilin-like"/>
    <property type="match status" value="1"/>
</dbReference>
<organism evidence="5 6">
    <name type="scientific">Undibacterium pigrum</name>
    <dbReference type="NCBI Taxonomy" id="401470"/>
    <lineage>
        <taxon>Bacteria</taxon>
        <taxon>Pseudomonadati</taxon>
        <taxon>Pseudomonadota</taxon>
        <taxon>Betaproteobacteria</taxon>
        <taxon>Burkholderiales</taxon>
        <taxon>Oxalobacteraceae</taxon>
        <taxon>Undibacterium</taxon>
    </lineage>
</organism>
<comment type="caution">
    <text evidence="5">The sequence shown here is derived from an EMBL/GenBank/DDBJ whole genome shotgun (WGS) entry which is preliminary data.</text>
</comment>
<dbReference type="AlphaFoldDB" id="A0A318JCQ5"/>
<dbReference type="EMBL" id="QJKB01000001">
    <property type="protein sequence ID" value="PXX47378.1"/>
    <property type="molecule type" value="Genomic_DNA"/>
</dbReference>
<sequence length="280" mass="29169">MKATTWILGACASLVLLSGCGGSKSDTPAVIPSVTKVTTDQVVYRKVTNFTITGQNLDKGYNASIPACLSITELAGGSATQRVLSCKLVGVGSTTYSITAANGTTLYSGIVDLTLKAQPQVTMTTSMGTIVLELNPARAPLTVDNFLNYVESGFYVNKIFHRVIKSSIVQGGGFTADLQQPATQTPIKLETPNGLSNLRGTIAMARTSDPNSATAQFYLNAADNTGFDGVAAGTGYAVFGKIVTGLDIMDKINVVPTTTALGMADVPVTPVLINSMVQTQ</sequence>
<comment type="catalytic activity">
    <reaction evidence="3">
        <text>[protein]-peptidylproline (omega=180) = [protein]-peptidylproline (omega=0)</text>
        <dbReference type="Rhea" id="RHEA:16237"/>
        <dbReference type="Rhea" id="RHEA-COMP:10747"/>
        <dbReference type="Rhea" id="RHEA-COMP:10748"/>
        <dbReference type="ChEBI" id="CHEBI:83833"/>
        <dbReference type="ChEBI" id="CHEBI:83834"/>
        <dbReference type="EC" id="5.2.1.8"/>
    </reaction>
</comment>
<evidence type="ECO:0000256" key="3">
    <source>
        <dbReference type="RuleBase" id="RU363019"/>
    </source>
</evidence>
<dbReference type="InterPro" id="IPR029000">
    <property type="entry name" value="Cyclophilin-like_dom_sf"/>
</dbReference>
<keyword evidence="6" id="KW-1185">Reference proteome</keyword>
<dbReference type="Pfam" id="PF00160">
    <property type="entry name" value="Pro_isomerase"/>
    <property type="match status" value="1"/>
</dbReference>
<reference evidence="5 6" key="1">
    <citation type="submission" date="2018-05" db="EMBL/GenBank/DDBJ databases">
        <title>Genomic Encyclopedia of Type Strains, Phase IV (KMG-IV): sequencing the most valuable type-strain genomes for metagenomic binning, comparative biology and taxonomic classification.</title>
        <authorList>
            <person name="Goeker M."/>
        </authorList>
    </citation>
    <scope>NUCLEOTIDE SEQUENCE [LARGE SCALE GENOMIC DNA]</scope>
    <source>
        <strain evidence="5 6">DSM 19792</strain>
    </source>
</reference>
<dbReference type="PROSITE" id="PS50072">
    <property type="entry name" value="CSA_PPIASE_2"/>
    <property type="match status" value="1"/>
</dbReference>
<comment type="similarity">
    <text evidence="3">Belongs to the cyclophilin-type PPIase family.</text>
</comment>
<dbReference type="InterPro" id="IPR044665">
    <property type="entry name" value="E_coli_cyclophilin_A-like"/>
</dbReference>
<dbReference type="Proteomes" id="UP000247792">
    <property type="component" value="Unassembled WGS sequence"/>
</dbReference>
<evidence type="ECO:0000259" key="4">
    <source>
        <dbReference type="PROSITE" id="PS50072"/>
    </source>
</evidence>
<evidence type="ECO:0000256" key="2">
    <source>
        <dbReference type="ARBA" id="ARBA00023235"/>
    </source>
</evidence>
<accession>A0A318JCQ5</accession>
<keyword evidence="1 3" id="KW-0697">Rotamase</keyword>
<dbReference type="SUPFAM" id="SSF50891">
    <property type="entry name" value="Cyclophilin-like"/>
    <property type="match status" value="1"/>
</dbReference>
<dbReference type="GO" id="GO:0003755">
    <property type="term" value="F:peptidyl-prolyl cis-trans isomerase activity"/>
    <property type="evidence" value="ECO:0007669"/>
    <property type="project" value="UniProtKB-UniRule"/>
</dbReference>
<keyword evidence="2 3" id="KW-0413">Isomerase</keyword>
<dbReference type="EC" id="5.2.1.8" evidence="3"/>
<dbReference type="OrthoDB" id="8901157at2"/>
<comment type="function">
    <text evidence="3">PPIases accelerate the folding of proteins. It catalyzes the cis-trans isomerization of proline imidic peptide bonds in oligopeptides.</text>
</comment>
<dbReference type="RefSeq" id="WP_110253762.1">
    <property type="nucleotide sequence ID" value="NZ_QJKB01000001.1"/>
</dbReference>
<dbReference type="PRINTS" id="PR00153">
    <property type="entry name" value="CSAPPISMRASE"/>
</dbReference>
<proteinExistence type="inferred from homology"/>
<evidence type="ECO:0000313" key="5">
    <source>
        <dbReference type="EMBL" id="PXX47378.1"/>
    </source>
</evidence>
<name>A0A318JCQ5_9BURK</name>
<evidence type="ECO:0000313" key="6">
    <source>
        <dbReference type="Proteomes" id="UP000247792"/>
    </source>
</evidence>
<dbReference type="PROSITE" id="PS51257">
    <property type="entry name" value="PROKAR_LIPOPROTEIN"/>
    <property type="match status" value="1"/>
</dbReference>
<evidence type="ECO:0000256" key="1">
    <source>
        <dbReference type="ARBA" id="ARBA00023110"/>
    </source>
</evidence>
<protein>
    <recommendedName>
        <fullName evidence="3">Peptidyl-prolyl cis-trans isomerase</fullName>
        <shortName evidence="3">PPIase</shortName>
        <ecNumber evidence="3">5.2.1.8</ecNumber>
    </recommendedName>
</protein>
<dbReference type="PANTHER" id="PTHR43246">
    <property type="entry name" value="PEPTIDYL-PROLYL CIS-TRANS ISOMERASE CYP38, CHLOROPLASTIC"/>
    <property type="match status" value="1"/>
</dbReference>